<proteinExistence type="predicted"/>
<gene>
    <name evidence="1" type="ORF">C3B51_21380</name>
</gene>
<dbReference type="AlphaFoldDB" id="A0A4Q7DYV5"/>
<dbReference type="Proteomes" id="UP000292345">
    <property type="component" value="Unassembled WGS sequence"/>
</dbReference>
<dbReference type="RefSeq" id="WP_130246323.1">
    <property type="nucleotide sequence ID" value="NZ_PPUZ01000084.1"/>
</dbReference>
<name>A0A4Q7DYV5_9GAMM</name>
<evidence type="ECO:0000313" key="1">
    <source>
        <dbReference type="EMBL" id="RZM73056.1"/>
    </source>
</evidence>
<protein>
    <submittedName>
        <fullName evidence="1">Uncharacterized protein</fullName>
    </submittedName>
</protein>
<reference evidence="1 2" key="1">
    <citation type="submission" date="2018-01" db="EMBL/GenBank/DDBJ databases">
        <title>Co-occurrence of chitin degradation, pigmentation and bioactivity in marine Pseudoalteromonas.</title>
        <authorList>
            <person name="Paulsen S."/>
            <person name="Gram L."/>
            <person name="Machado H."/>
        </authorList>
    </citation>
    <scope>NUCLEOTIDE SEQUENCE [LARGE SCALE GENOMIC DNA]</scope>
    <source>
        <strain evidence="1 2">S1946</strain>
    </source>
</reference>
<sequence length="209" mass="23722">MFKWLLLFLCPYVVAHEHHTSFGVHGLVLMQVEHKVIASHLPTPAGLHARQLIFEVQVSQDEHKNLIKLIKSEPLVTFAPNPFELDKLRTGDIAELTGNLYRGHFEREGTQVKEGLKFKVNKVILDKPIVLADNGYFYMRPVTSKSCLLVHKIGRLPSFDQIVQVSCRSQSNLSATVDSGQNIPWHEATSLQFRFIRSLYLETQDFSGG</sequence>
<organism evidence="1 2">
    <name type="scientific">Pseudoalteromonas rubra</name>
    <dbReference type="NCBI Taxonomy" id="43658"/>
    <lineage>
        <taxon>Bacteria</taxon>
        <taxon>Pseudomonadati</taxon>
        <taxon>Pseudomonadota</taxon>
        <taxon>Gammaproteobacteria</taxon>
        <taxon>Alteromonadales</taxon>
        <taxon>Pseudoalteromonadaceae</taxon>
        <taxon>Pseudoalteromonas</taxon>
    </lineage>
</organism>
<dbReference type="EMBL" id="PPUZ01000084">
    <property type="protein sequence ID" value="RZM73056.1"/>
    <property type="molecule type" value="Genomic_DNA"/>
</dbReference>
<comment type="caution">
    <text evidence="1">The sequence shown here is derived from an EMBL/GenBank/DDBJ whole genome shotgun (WGS) entry which is preliminary data.</text>
</comment>
<evidence type="ECO:0000313" key="2">
    <source>
        <dbReference type="Proteomes" id="UP000292345"/>
    </source>
</evidence>
<accession>A0A4Q7DYV5</accession>